<protein>
    <recommendedName>
        <fullName evidence="4">YjbH domain-containing protein</fullName>
    </recommendedName>
</protein>
<dbReference type="AlphaFoldDB" id="A0A916QTE0"/>
<accession>A0A916QTE0</accession>
<keyword evidence="1" id="KW-0732">Signal</keyword>
<reference evidence="2" key="1">
    <citation type="journal article" date="2014" name="Int. J. Syst. Evol. Microbiol.">
        <title>Complete genome sequence of Corynebacterium casei LMG S-19264T (=DSM 44701T), isolated from a smear-ripened cheese.</title>
        <authorList>
            <consortium name="US DOE Joint Genome Institute (JGI-PGF)"/>
            <person name="Walter F."/>
            <person name="Albersmeier A."/>
            <person name="Kalinowski J."/>
            <person name="Ruckert C."/>
        </authorList>
    </citation>
    <scope>NUCLEOTIDE SEQUENCE</scope>
    <source>
        <strain evidence="2">CGMCC 1.15880</strain>
    </source>
</reference>
<comment type="caution">
    <text evidence="2">The sequence shown here is derived from an EMBL/GenBank/DDBJ whole genome shotgun (WGS) entry which is preliminary data.</text>
</comment>
<sequence>MAKLVKAAFGGISVLAMTAGLVNAQATPSLNLYGNSGLIDMPGAEPQPDGQVTGTISGSASDRKVTLSFQLTKRLSASFRYSELNDWTIAGEDNDRSFDLQFQLLEETDTLPGVAIGLRDFMGKGAYGAEYLVATKAVHPKVRVTAGLGWGRLSDSSTVRVGANAQGGVPTAEQWFSGDVGVFGGLAWTTPVKGLTLKAEYSSDEYTREVASGAVERDSPFNFGMEFKRRDNLSVGLYYLHGSEVALRFSTAINPKRPPAVGTRERAPLPVIARPVNYSKSTGWAQDTNYSTTARQKFETVLKEQGLAVEAVAVNGRSAELRLRNDTFNSGAQAIGRAARAMAFVLPHSVEEFVITPVVNGLPASSVVIRRSDLERLENDPMGTEKMLDRAEVRSSRTLPDNGVFAQDIYPDLRWNIAPYVSMSLFDGSGPLRASGGLRASADYYIAPGFSLSGSVTQRVFGNQKDETPPPSGLPRVRTDRALYKSEGKTAIETLTADMMFKPAPDLFGRVSVGYLEPMFGGISTELLWKPASQNWGLGAEVNYVKQRDFDQLFGFRDYDVVTGHLSAYWSVTPGLDAQLDLGRYLAGDWGATLSMDRVFANGWTIGAYATVTDSSPEEYGEGSFTKGLRMSIPLSWGIGTPNRKTYAIDMNTLARDGGARLDVNNRLFDTVSEYQRPGLEAGWARFWR</sequence>
<reference evidence="2" key="2">
    <citation type="submission" date="2020-09" db="EMBL/GenBank/DDBJ databases">
        <authorList>
            <person name="Sun Q."/>
            <person name="Zhou Y."/>
        </authorList>
    </citation>
    <scope>NUCLEOTIDE SEQUENCE</scope>
    <source>
        <strain evidence="2">CGMCC 1.15880</strain>
    </source>
</reference>
<evidence type="ECO:0008006" key="4">
    <source>
        <dbReference type="Google" id="ProtNLM"/>
    </source>
</evidence>
<dbReference type="RefSeq" id="WP_188670665.1">
    <property type="nucleotide sequence ID" value="NZ_BMKA01000001.1"/>
</dbReference>
<dbReference type="Proteomes" id="UP000628017">
    <property type="component" value="Unassembled WGS sequence"/>
</dbReference>
<feature type="chain" id="PRO_5037091881" description="YjbH domain-containing protein" evidence="1">
    <location>
        <begin position="25"/>
        <end position="689"/>
    </location>
</feature>
<organism evidence="2 3">
    <name type="scientific">Neptunicoccus cionae</name>
    <dbReference type="NCBI Taxonomy" id="2035344"/>
    <lineage>
        <taxon>Bacteria</taxon>
        <taxon>Pseudomonadati</taxon>
        <taxon>Pseudomonadota</taxon>
        <taxon>Alphaproteobacteria</taxon>
        <taxon>Rhodobacterales</taxon>
        <taxon>Paracoccaceae</taxon>
        <taxon>Neptunicoccus</taxon>
    </lineage>
</organism>
<keyword evidence="3" id="KW-1185">Reference proteome</keyword>
<evidence type="ECO:0000313" key="2">
    <source>
        <dbReference type="EMBL" id="GGA08451.1"/>
    </source>
</evidence>
<gene>
    <name evidence="2" type="ORF">GCM10011498_05430</name>
</gene>
<evidence type="ECO:0000313" key="3">
    <source>
        <dbReference type="Proteomes" id="UP000628017"/>
    </source>
</evidence>
<feature type="signal peptide" evidence="1">
    <location>
        <begin position="1"/>
        <end position="24"/>
    </location>
</feature>
<dbReference type="EMBL" id="BMKA01000001">
    <property type="protein sequence ID" value="GGA08451.1"/>
    <property type="molecule type" value="Genomic_DNA"/>
</dbReference>
<dbReference type="InterPro" id="IPR010344">
    <property type="entry name" value="YbjH"/>
</dbReference>
<name>A0A916QTE0_9RHOB</name>
<evidence type="ECO:0000256" key="1">
    <source>
        <dbReference type="SAM" id="SignalP"/>
    </source>
</evidence>
<dbReference type="Pfam" id="PF06082">
    <property type="entry name" value="YjbH"/>
    <property type="match status" value="1"/>
</dbReference>
<proteinExistence type="predicted"/>